<dbReference type="InterPro" id="IPR051168">
    <property type="entry name" value="AASS"/>
</dbReference>
<evidence type="ECO:0000259" key="2">
    <source>
        <dbReference type="Pfam" id="PF16653"/>
    </source>
</evidence>
<dbReference type="PANTHER" id="PTHR11133">
    <property type="entry name" value="SACCHAROPINE DEHYDROGENASE"/>
    <property type="match status" value="1"/>
</dbReference>
<proteinExistence type="predicted"/>
<dbReference type="Gene3D" id="1.10.1870.10">
    <property type="entry name" value="Domain 3, Saccharopine reductase"/>
    <property type="match status" value="1"/>
</dbReference>
<evidence type="ECO:0000313" key="3">
    <source>
        <dbReference type="EMBL" id="JAI62706.1"/>
    </source>
</evidence>
<dbReference type="InterPro" id="IPR032095">
    <property type="entry name" value="Sacchrp_dh-like_C"/>
</dbReference>
<dbReference type="Gene3D" id="3.40.50.720">
    <property type="entry name" value="NAD(P)-binding Rossmann-like Domain"/>
    <property type="match status" value="1"/>
</dbReference>
<evidence type="ECO:0000256" key="1">
    <source>
        <dbReference type="ARBA" id="ARBA00023002"/>
    </source>
</evidence>
<dbReference type="Pfam" id="PF16653">
    <property type="entry name" value="Sacchrp_dh_C"/>
    <property type="match status" value="1"/>
</dbReference>
<keyword evidence="1" id="KW-0560">Oxidoreductase</keyword>
<name>A0A0P4WN15_SCYOL</name>
<feature type="domain" description="Saccharopine dehydrogenase-like C-terminal" evidence="2">
    <location>
        <begin position="41"/>
        <end position="166"/>
    </location>
</feature>
<dbReference type="GO" id="GO:0019878">
    <property type="term" value="P:lysine biosynthetic process via aminoadipic acid"/>
    <property type="evidence" value="ECO:0007669"/>
    <property type="project" value="TreeGrafter"/>
</dbReference>
<dbReference type="EMBL" id="GDRN01077732">
    <property type="protein sequence ID" value="JAI62706.1"/>
    <property type="molecule type" value="Transcribed_RNA"/>
</dbReference>
<dbReference type="AlphaFoldDB" id="A0A0P4WN15"/>
<organism evidence="3">
    <name type="scientific">Scylla olivacea</name>
    <name type="common">Orange mud crab</name>
    <name type="synonym">Cancer olivacea</name>
    <dbReference type="NCBI Taxonomy" id="85551"/>
    <lineage>
        <taxon>Eukaryota</taxon>
        <taxon>Metazoa</taxon>
        <taxon>Ecdysozoa</taxon>
        <taxon>Arthropoda</taxon>
        <taxon>Crustacea</taxon>
        <taxon>Multicrustacea</taxon>
        <taxon>Malacostraca</taxon>
        <taxon>Eumalacostraca</taxon>
        <taxon>Eucarida</taxon>
        <taxon>Decapoda</taxon>
        <taxon>Pleocyemata</taxon>
        <taxon>Brachyura</taxon>
        <taxon>Eubrachyura</taxon>
        <taxon>Portunoidea</taxon>
        <taxon>Portunidae</taxon>
        <taxon>Portuninae</taxon>
        <taxon>Scylla</taxon>
    </lineage>
</organism>
<dbReference type="GO" id="GO:0004753">
    <property type="term" value="F:saccharopine dehydrogenase activity"/>
    <property type="evidence" value="ECO:0007669"/>
    <property type="project" value="TreeGrafter"/>
</dbReference>
<reference evidence="3" key="1">
    <citation type="submission" date="2015-09" db="EMBL/GenBank/DDBJ databases">
        <title>Scylla olivacea transcriptome.</title>
        <authorList>
            <person name="Ikhwanuddin M."/>
        </authorList>
    </citation>
    <scope>NUCLEOTIDE SEQUENCE</scope>
</reference>
<protein>
    <recommendedName>
        <fullName evidence="2">Saccharopine dehydrogenase-like C-terminal domain-containing protein</fullName>
    </recommendedName>
</protein>
<dbReference type="PANTHER" id="PTHR11133:SF22">
    <property type="entry name" value="ALPHA-AMINOADIPIC SEMIALDEHYDE SYNTHASE, MITOCHONDRIAL"/>
    <property type="match status" value="1"/>
</dbReference>
<dbReference type="GO" id="GO:0005737">
    <property type="term" value="C:cytoplasm"/>
    <property type="evidence" value="ECO:0007669"/>
    <property type="project" value="TreeGrafter"/>
</dbReference>
<dbReference type="SUPFAM" id="SSF55347">
    <property type="entry name" value="Glyceraldehyde-3-phosphate dehydrogenase-like, C-terminal domain"/>
    <property type="match status" value="1"/>
</dbReference>
<accession>A0A0P4WN15</accession>
<sequence>MLHRSGPDVTWKQLLCALLHQLDTTIFEDNFRQLVTEEVGTKMTQALCELGLLTSDKVRKAGSPLDTLSLYLASRLRLEPGESDLVVLRHEITASWPDGSTEVKGITLVEYGDPQGYSAMARTVGLPAAMCTKMVLGGEIQTRGCVLPLKRDIYQTVLARLRQEGIQANTTSTFV</sequence>